<gene>
    <name evidence="2" type="ORF">RP166_0860</name>
</gene>
<keyword evidence="2" id="KW-0378">Hydrolase</keyword>
<dbReference type="Pfam" id="PF09588">
    <property type="entry name" value="YqaJ"/>
    <property type="match status" value="1"/>
</dbReference>
<dbReference type="Gene3D" id="3.90.320.10">
    <property type="match status" value="1"/>
</dbReference>
<evidence type="ECO:0000313" key="3">
    <source>
        <dbReference type="Proteomes" id="UP000509122"/>
    </source>
</evidence>
<name>A0A859I8I4_9MOLU</name>
<dbReference type="Proteomes" id="UP000509122">
    <property type="component" value="Chromosome"/>
</dbReference>
<dbReference type="SUPFAM" id="SSF52980">
    <property type="entry name" value="Restriction endonuclease-like"/>
    <property type="match status" value="1"/>
</dbReference>
<dbReference type="InterPro" id="IPR011335">
    <property type="entry name" value="Restrct_endonuc-II-like"/>
</dbReference>
<proteinExistence type="predicted"/>
<keyword evidence="2" id="KW-0540">Nuclease</keyword>
<dbReference type="InterPro" id="IPR017482">
    <property type="entry name" value="Lambda-type_endonuclease"/>
</dbReference>
<protein>
    <submittedName>
        <fullName evidence="2">Endonuclease</fullName>
    </submittedName>
</protein>
<dbReference type="InterPro" id="IPR051703">
    <property type="entry name" value="NF-kappa-B_Signaling_Reg"/>
</dbReference>
<organism evidence="2 3">
    <name type="scientific">Rapeseed phyllody phytoplasma</name>
    <dbReference type="NCBI Taxonomy" id="2490543"/>
    <lineage>
        <taxon>Bacteria</taxon>
        <taxon>Bacillati</taxon>
        <taxon>Mycoplasmatota</taxon>
        <taxon>Mollicutes</taxon>
        <taxon>Acholeplasmatales</taxon>
        <taxon>Acholeplasmataceae</taxon>
        <taxon>Candidatus Phytoplasma</taxon>
        <taxon>16SrI (Aster yellows group)</taxon>
    </lineage>
</organism>
<reference evidence="2 3" key="1">
    <citation type="submission" date="2020-06" db="EMBL/GenBank/DDBJ databases">
        <title>Complete genome sequence of Candidatus Phytoplasma asteris RP166.</title>
        <authorList>
            <person name="Cho S.-T."/>
            <person name="Zwolinska A."/>
            <person name="Huang W."/>
            <person name="Wouters R."/>
            <person name="Hogenhout S.A."/>
            <person name="Kuo C.-H."/>
        </authorList>
    </citation>
    <scope>NUCLEOTIDE SEQUENCE [LARGE SCALE GENOMIC DNA]</scope>
    <source>
        <strain evidence="2">RP166</strain>
    </source>
</reference>
<dbReference type="PANTHER" id="PTHR46609:SF6">
    <property type="entry name" value="EXONUCLEASE, PHAGE-TYPE_RECB, C-TERMINAL DOMAIN-CONTAINING PROTEIN-RELATED"/>
    <property type="match status" value="1"/>
</dbReference>
<dbReference type="GO" id="GO:0004519">
    <property type="term" value="F:endonuclease activity"/>
    <property type="evidence" value="ECO:0007669"/>
    <property type="project" value="UniProtKB-KW"/>
</dbReference>
<keyword evidence="2" id="KW-0255">Endonuclease</keyword>
<dbReference type="NCBIfam" id="TIGR03033">
    <property type="entry name" value="phage_rel_nuc"/>
    <property type="match status" value="1"/>
</dbReference>
<dbReference type="CDD" id="cd22343">
    <property type="entry name" value="PDDEXK_lambda_exonuclease-like"/>
    <property type="match status" value="1"/>
</dbReference>
<dbReference type="AlphaFoldDB" id="A0A859I8I4"/>
<evidence type="ECO:0000259" key="1">
    <source>
        <dbReference type="Pfam" id="PF09588"/>
    </source>
</evidence>
<dbReference type="InterPro" id="IPR011604">
    <property type="entry name" value="PDDEXK-like_dom_sf"/>
</dbReference>
<dbReference type="InterPro" id="IPR019080">
    <property type="entry name" value="YqaJ_viral_recombinase"/>
</dbReference>
<sequence length="212" mass="24891">MQITNLNQRTSQWYQHRQKYINASEIGSITGNDKFRTLEQLVRDKIFGTTFTSNKYTEHGNKTEPLARSFFEKTTKLNFPDTIFTDDEVQMFSASLDGYNSKTNTLLEIKCPYVNENNNISPSWNGFFSHQEVPINYLSQVQCQLYCSQAKFAYFLVYFNDTNYHVVRICQDNNFINKMIADGKKYLELLHKAKQELSQTTFLKQLSKIKYN</sequence>
<dbReference type="KEGG" id="rphy:RP166_0860"/>
<evidence type="ECO:0000313" key="2">
    <source>
        <dbReference type="EMBL" id="QKX95100.1"/>
    </source>
</evidence>
<feature type="domain" description="YqaJ viral recombinase" evidence="1">
    <location>
        <begin position="12"/>
        <end position="150"/>
    </location>
</feature>
<dbReference type="EMBL" id="CP055264">
    <property type="protein sequence ID" value="QKX95100.1"/>
    <property type="molecule type" value="Genomic_DNA"/>
</dbReference>
<accession>A0A859I8I4</accession>
<dbReference type="PANTHER" id="PTHR46609">
    <property type="entry name" value="EXONUCLEASE, PHAGE-TYPE/RECB, C-TERMINAL DOMAIN-CONTAINING PROTEIN"/>
    <property type="match status" value="1"/>
</dbReference>